<dbReference type="EMBL" id="JAAAXW010000106">
    <property type="protein sequence ID" value="KAF9543746.1"/>
    <property type="molecule type" value="Genomic_DNA"/>
</dbReference>
<gene>
    <name evidence="2" type="ORF">EC957_000525</name>
</gene>
<name>A0A9P6F6Q8_9FUNG</name>
<dbReference type="GO" id="GO:0031146">
    <property type="term" value="P:SCF-dependent proteasomal ubiquitin-dependent protein catabolic process"/>
    <property type="evidence" value="ECO:0007669"/>
    <property type="project" value="TreeGrafter"/>
</dbReference>
<evidence type="ECO:0000256" key="1">
    <source>
        <dbReference type="SAM" id="MobiDB-lite"/>
    </source>
</evidence>
<keyword evidence="3" id="KW-1185">Reference proteome</keyword>
<dbReference type="Proteomes" id="UP000723463">
    <property type="component" value="Unassembled WGS sequence"/>
</dbReference>
<protein>
    <submittedName>
        <fullName evidence="2">Uncharacterized protein</fullName>
    </submittedName>
</protein>
<reference evidence="2" key="1">
    <citation type="journal article" date="2020" name="Fungal Divers.">
        <title>Resolving the Mortierellaceae phylogeny through synthesis of multi-gene phylogenetics and phylogenomics.</title>
        <authorList>
            <person name="Vandepol N."/>
            <person name="Liber J."/>
            <person name="Desiro A."/>
            <person name="Na H."/>
            <person name="Kennedy M."/>
            <person name="Barry K."/>
            <person name="Grigoriev I.V."/>
            <person name="Miller A.N."/>
            <person name="O'Donnell K."/>
            <person name="Stajich J.E."/>
            <person name="Bonito G."/>
        </authorList>
    </citation>
    <scope>NUCLEOTIDE SEQUENCE</scope>
    <source>
        <strain evidence="2">NRRL 2591</strain>
    </source>
</reference>
<dbReference type="PANTHER" id="PTHR13318">
    <property type="entry name" value="PARTNER OF PAIRED, ISOFORM B-RELATED"/>
    <property type="match status" value="1"/>
</dbReference>
<dbReference type="AlphaFoldDB" id="A0A9P6F6Q8"/>
<dbReference type="SUPFAM" id="SSF52047">
    <property type="entry name" value="RNI-like"/>
    <property type="match status" value="1"/>
</dbReference>
<dbReference type="Gene3D" id="3.80.10.10">
    <property type="entry name" value="Ribonuclease Inhibitor"/>
    <property type="match status" value="1"/>
</dbReference>
<sequence>MGPSAFELHSQDRPREDEERFNRHSPFSDAFPLRLKSMESIFATSSETEWKHEWHASGQCEQAVEVYLTRPRDLDSLYLSRIQITPGCLAKLAVYFEQLQRLDITFCNEISIPSQPWRVDSGFFQYDLAGRPQFFVVLPASSQASAATAAALGVVPEGVDAVEAEAALEVLPEVPPRCCILNDEMAAALSMFHGLKVLILNQSDYDDSKVSHFGFFCLLDGTPLLECLSLTGMYIGDDPGWGTAASMHLGGGSADVGANEVEYPRLKCVRLVGTHLAPSVGKVFYKSLPRIMTYDTNQVDEATCSDRVLVSLVDSGCSENLPSVRLALDSVESQSSVMSIPLSDFHHFSTESSDSDYGSADSGRGYVHYDQDDPYGDSVTWCKLTNPVLNYFLAFVPRIECLDLNLVPLDDRSLLLIAVSCTQLKTLRVAHCNGVTKRGVGHILALCHFLVHLHFEGLFALECIFWGPLIPGQGEDVYEHWACANVLVHFGVVNCPLWDQGWTRPEMIPIIRRRIADLICLAVLELVNCVQFSTFNLAPTDPYHDTGLATGNCDGNCYDHDMVGDETPKAIPVPFIVYPWAYLPKEMPTLWRLNWQVGQKFTLSMYSMRYLVRVQLPNLKRLRMKVSNWDEVYWALRYEMYPIDFEQ</sequence>
<evidence type="ECO:0000313" key="2">
    <source>
        <dbReference type="EMBL" id="KAF9543746.1"/>
    </source>
</evidence>
<proteinExistence type="predicted"/>
<organism evidence="2 3">
    <name type="scientific">Mortierella hygrophila</name>
    <dbReference type="NCBI Taxonomy" id="979708"/>
    <lineage>
        <taxon>Eukaryota</taxon>
        <taxon>Fungi</taxon>
        <taxon>Fungi incertae sedis</taxon>
        <taxon>Mucoromycota</taxon>
        <taxon>Mortierellomycotina</taxon>
        <taxon>Mortierellomycetes</taxon>
        <taxon>Mortierellales</taxon>
        <taxon>Mortierellaceae</taxon>
        <taxon>Mortierella</taxon>
    </lineage>
</organism>
<accession>A0A9P6F6Q8</accession>
<dbReference type="GO" id="GO:0019005">
    <property type="term" value="C:SCF ubiquitin ligase complex"/>
    <property type="evidence" value="ECO:0007669"/>
    <property type="project" value="TreeGrafter"/>
</dbReference>
<evidence type="ECO:0000313" key="3">
    <source>
        <dbReference type="Proteomes" id="UP000723463"/>
    </source>
</evidence>
<feature type="compositionally biased region" description="Basic and acidic residues" evidence="1">
    <location>
        <begin position="9"/>
        <end position="22"/>
    </location>
</feature>
<comment type="caution">
    <text evidence="2">The sequence shown here is derived from an EMBL/GenBank/DDBJ whole genome shotgun (WGS) entry which is preliminary data.</text>
</comment>
<dbReference type="InterPro" id="IPR032675">
    <property type="entry name" value="LRR_dom_sf"/>
</dbReference>
<feature type="region of interest" description="Disordered" evidence="1">
    <location>
        <begin position="1"/>
        <end position="25"/>
    </location>
</feature>